<keyword evidence="15" id="KW-1207">Sterol metabolism</keyword>
<evidence type="ECO:0000256" key="12">
    <source>
        <dbReference type="ARBA" id="ARBA00022955"/>
    </source>
</evidence>
<evidence type="ECO:0000256" key="16">
    <source>
        <dbReference type="ARBA" id="ARBA00023221"/>
    </source>
</evidence>
<keyword evidence="8" id="KW-0547">Nucleotide-binding</keyword>
<keyword evidence="5" id="KW-0444">Lipid biosynthesis</keyword>
<evidence type="ECO:0000256" key="2">
    <source>
        <dbReference type="ARBA" id="ARBA00005017"/>
    </source>
</evidence>
<dbReference type="Gene3D" id="3.40.50.300">
    <property type="entry name" value="P-loop containing nucleotide triphosphate hydrolases"/>
    <property type="match status" value="1"/>
</dbReference>
<evidence type="ECO:0000256" key="6">
    <source>
        <dbReference type="ARBA" id="ARBA00022548"/>
    </source>
</evidence>
<dbReference type="OrthoDB" id="2401875at2759"/>
<evidence type="ECO:0000313" key="19">
    <source>
        <dbReference type="Proteomes" id="UP000078046"/>
    </source>
</evidence>
<dbReference type="GO" id="GO:0004631">
    <property type="term" value="F:phosphomevalonate kinase activity"/>
    <property type="evidence" value="ECO:0007669"/>
    <property type="project" value="UniProtKB-EC"/>
</dbReference>
<keyword evidence="6" id="KW-0153">Cholesterol metabolism</keyword>
<evidence type="ECO:0000256" key="8">
    <source>
        <dbReference type="ARBA" id="ARBA00022741"/>
    </source>
</evidence>
<evidence type="ECO:0000256" key="13">
    <source>
        <dbReference type="ARBA" id="ARBA00023011"/>
    </source>
</evidence>
<keyword evidence="13" id="KW-0756">Sterol biosynthesis</keyword>
<comment type="pathway">
    <text evidence="2">Isoprenoid biosynthesis; isopentenyl diphosphate biosynthesis via mevalonate pathway; isopentenyl diphosphate from (R)-mevalonate: step 2/3.</text>
</comment>
<evidence type="ECO:0000256" key="1">
    <source>
        <dbReference type="ARBA" id="ARBA00004514"/>
    </source>
</evidence>
<dbReference type="AlphaFoldDB" id="A0A177BEP2"/>
<dbReference type="GO" id="GO:0005524">
    <property type="term" value="F:ATP binding"/>
    <property type="evidence" value="ECO:0007669"/>
    <property type="project" value="UniProtKB-KW"/>
</dbReference>
<comment type="subcellular location">
    <subcellularLocation>
        <location evidence="1">Cytoplasm</location>
        <location evidence="1">Cytosol</location>
    </subcellularLocation>
</comment>
<evidence type="ECO:0000256" key="4">
    <source>
        <dbReference type="ARBA" id="ARBA00022490"/>
    </source>
</evidence>
<dbReference type="InterPro" id="IPR027417">
    <property type="entry name" value="P-loop_NTPase"/>
</dbReference>
<dbReference type="UniPathway" id="UPA00057">
    <property type="reaction ID" value="UER00099"/>
</dbReference>
<dbReference type="PANTHER" id="PTHR13101:SF1">
    <property type="entry name" value="PHOSPHOMEVALONATE KINASE"/>
    <property type="match status" value="1"/>
</dbReference>
<evidence type="ECO:0000256" key="15">
    <source>
        <dbReference type="ARBA" id="ARBA00023166"/>
    </source>
</evidence>
<keyword evidence="4" id="KW-0963">Cytoplasm</keyword>
<dbReference type="GO" id="GO:0005829">
    <property type="term" value="C:cytosol"/>
    <property type="evidence" value="ECO:0007669"/>
    <property type="project" value="UniProtKB-SubCell"/>
</dbReference>
<keyword evidence="7" id="KW-0808">Transferase</keyword>
<protein>
    <recommendedName>
        <fullName evidence="17">Phosphomevalonate kinase</fullName>
        <ecNumber evidence="3">2.7.4.2</ecNumber>
    </recommendedName>
</protein>
<dbReference type="PANTHER" id="PTHR13101">
    <property type="entry name" value="PHOSPHOMEVALONATE KINASE"/>
    <property type="match status" value="1"/>
</dbReference>
<accession>A0A177BEP2</accession>
<evidence type="ECO:0000256" key="5">
    <source>
        <dbReference type="ARBA" id="ARBA00022516"/>
    </source>
</evidence>
<gene>
    <name evidence="18" type="ORF">A3Q56_00173</name>
</gene>
<name>A0A177BEP2_9BILA</name>
<evidence type="ECO:0000256" key="7">
    <source>
        <dbReference type="ARBA" id="ARBA00022679"/>
    </source>
</evidence>
<keyword evidence="10" id="KW-0152">Cholesterol biosynthesis</keyword>
<proteinExistence type="predicted"/>
<comment type="caution">
    <text evidence="18">The sequence shown here is derived from an EMBL/GenBank/DDBJ whole genome shotgun (WGS) entry which is preliminary data.</text>
</comment>
<dbReference type="InterPro" id="IPR005919">
    <property type="entry name" value="Pmev_kin_anim"/>
</dbReference>
<keyword evidence="14" id="KW-0443">Lipid metabolism</keyword>
<evidence type="ECO:0000256" key="14">
    <source>
        <dbReference type="ARBA" id="ARBA00023098"/>
    </source>
</evidence>
<evidence type="ECO:0000256" key="3">
    <source>
        <dbReference type="ARBA" id="ARBA00012958"/>
    </source>
</evidence>
<evidence type="ECO:0000256" key="11">
    <source>
        <dbReference type="ARBA" id="ARBA00022840"/>
    </source>
</evidence>
<dbReference type="GO" id="GO:0006695">
    <property type="term" value="P:cholesterol biosynthetic process"/>
    <property type="evidence" value="ECO:0007669"/>
    <property type="project" value="UniProtKB-KW"/>
</dbReference>
<evidence type="ECO:0000256" key="9">
    <source>
        <dbReference type="ARBA" id="ARBA00022777"/>
    </source>
</evidence>
<dbReference type="EMBL" id="LWCA01000007">
    <property type="protein sequence ID" value="OAF72042.1"/>
    <property type="molecule type" value="Genomic_DNA"/>
</dbReference>
<dbReference type="EC" id="2.7.4.2" evidence="3"/>
<dbReference type="Proteomes" id="UP000078046">
    <property type="component" value="Unassembled WGS sequence"/>
</dbReference>
<evidence type="ECO:0000256" key="10">
    <source>
        <dbReference type="ARBA" id="ARBA00022778"/>
    </source>
</evidence>
<evidence type="ECO:0000313" key="18">
    <source>
        <dbReference type="EMBL" id="OAF72042.1"/>
    </source>
</evidence>
<dbReference type="Pfam" id="PF04275">
    <property type="entry name" value="P-mevalo_kinase"/>
    <property type="match status" value="1"/>
</dbReference>
<sequence length="306" mass="35919">MQLPKLVILISGKRKCGKDFYSNVLTENKDLEKNDLVIECQQFEHYTYQKCYCLFFPNQNKVIKVDKLESPFPNIELYMKMFASTMVANCNMNNELRNCLDHPRLNALSLMYIENDISNDISFDNIISDFSQKKGPVNLTIKDLKRYPGCKVITMAKPVKRVFAEKYNLDYDLMCTDSNYKEKYRKEMIKWVIDNTKVDVDYLAKLTLQQYDKYSPILIVSDVRRVTDADYFKVFFKETNCKLIRIAANLDARKLRGFKFVPGIDDCPSECNMDAYEYDYLIDTSTNSTLEKTKNDFEPYIDALFK</sequence>
<keyword evidence="9" id="KW-0418">Kinase</keyword>
<keyword evidence="12" id="KW-0752">Steroid biosynthesis</keyword>
<keyword evidence="19" id="KW-1185">Reference proteome</keyword>
<evidence type="ECO:0000256" key="17">
    <source>
        <dbReference type="ARBA" id="ARBA00034549"/>
    </source>
</evidence>
<reference evidence="18 19" key="1">
    <citation type="submission" date="2016-04" db="EMBL/GenBank/DDBJ databases">
        <title>The genome of Intoshia linei affirms orthonectids as highly simplified spiralians.</title>
        <authorList>
            <person name="Mikhailov K.V."/>
            <person name="Slusarev G.S."/>
            <person name="Nikitin M.A."/>
            <person name="Logacheva M.D."/>
            <person name="Penin A."/>
            <person name="Aleoshin V."/>
            <person name="Panchin Y.V."/>
        </authorList>
    </citation>
    <scope>NUCLEOTIDE SEQUENCE [LARGE SCALE GENOMIC DNA]</scope>
    <source>
        <strain evidence="18">Intl2013</strain>
        <tissue evidence="18">Whole animal</tissue>
    </source>
</reference>
<keyword evidence="16" id="KW-0753">Steroid metabolism</keyword>
<dbReference type="GO" id="GO:0019287">
    <property type="term" value="P:isopentenyl diphosphate biosynthetic process, mevalonate pathway"/>
    <property type="evidence" value="ECO:0007669"/>
    <property type="project" value="UniProtKB-UniPathway"/>
</dbReference>
<keyword evidence="11" id="KW-0067">ATP-binding</keyword>
<organism evidence="18 19">
    <name type="scientific">Intoshia linei</name>
    <dbReference type="NCBI Taxonomy" id="1819745"/>
    <lineage>
        <taxon>Eukaryota</taxon>
        <taxon>Metazoa</taxon>
        <taxon>Spiralia</taxon>
        <taxon>Lophotrochozoa</taxon>
        <taxon>Mesozoa</taxon>
        <taxon>Orthonectida</taxon>
        <taxon>Rhopaluridae</taxon>
        <taxon>Intoshia</taxon>
    </lineage>
</organism>